<dbReference type="Gene3D" id="3.60.15.10">
    <property type="entry name" value="Ribonuclease Z/Hydroxyacylglutathione hydrolase-like"/>
    <property type="match status" value="1"/>
</dbReference>
<protein>
    <recommendedName>
        <fullName evidence="2">Metallo-beta-lactamase domain-containing protein</fullName>
    </recommendedName>
</protein>
<evidence type="ECO:0000256" key="1">
    <source>
        <dbReference type="SAM" id="SignalP"/>
    </source>
</evidence>
<organism evidence="3 4">
    <name type="scientific">Porphyra umbilicalis</name>
    <name type="common">Purple laver</name>
    <name type="synonym">Red alga</name>
    <dbReference type="NCBI Taxonomy" id="2786"/>
    <lineage>
        <taxon>Eukaryota</taxon>
        <taxon>Rhodophyta</taxon>
        <taxon>Bangiophyceae</taxon>
        <taxon>Bangiales</taxon>
        <taxon>Bangiaceae</taxon>
        <taxon>Porphyra</taxon>
    </lineage>
</organism>
<dbReference type="InterPro" id="IPR001279">
    <property type="entry name" value="Metallo-B-lactamas"/>
</dbReference>
<name>A0A1X6NXV2_PORUM</name>
<evidence type="ECO:0000313" key="4">
    <source>
        <dbReference type="Proteomes" id="UP000218209"/>
    </source>
</evidence>
<reference evidence="3 4" key="1">
    <citation type="submission" date="2017-03" db="EMBL/GenBank/DDBJ databases">
        <title>WGS assembly of Porphyra umbilicalis.</title>
        <authorList>
            <person name="Brawley S.H."/>
            <person name="Blouin N.A."/>
            <person name="Ficko-Blean E."/>
            <person name="Wheeler G.L."/>
            <person name="Lohr M."/>
            <person name="Goodson H.V."/>
            <person name="Jenkins J.W."/>
            <person name="Blaby-Haas C.E."/>
            <person name="Helliwell K.E."/>
            <person name="Chan C."/>
            <person name="Marriage T."/>
            <person name="Bhattacharya D."/>
            <person name="Klein A.S."/>
            <person name="Badis Y."/>
            <person name="Brodie J."/>
            <person name="Cao Y."/>
            <person name="Collen J."/>
            <person name="Dittami S.M."/>
            <person name="Gachon C.M."/>
            <person name="Green B.R."/>
            <person name="Karpowicz S."/>
            <person name="Kim J.W."/>
            <person name="Kudahl U."/>
            <person name="Lin S."/>
            <person name="Michel G."/>
            <person name="Mittag M."/>
            <person name="Olson B.J."/>
            <person name="Pangilinan J."/>
            <person name="Peng Y."/>
            <person name="Qiu H."/>
            <person name="Shu S."/>
            <person name="Singer J.T."/>
            <person name="Smith A.G."/>
            <person name="Sprecher B.N."/>
            <person name="Wagner V."/>
            <person name="Wang W."/>
            <person name="Wang Z.-Y."/>
            <person name="Yan J."/>
            <person name="Yarish C."/>
            <person name="Zoeuner-Riek S."/>
            <person name="Zhuang Y."/>
            <person name="Zou Y."/>
            <person name="Lindquist E.A."/>
            <person name="Grimwood J."/>
            <person name="Barry K."/>
            <person name="Rokhsar D.S."/>
            <person name="Schmutz J."/>
            <person name="Stiller J.W."/>
            <person name="Grossman A.R."/>
            <person name="Prochnik S.E."/>
        </authorList>
    </citation>
    <scope>NUCLEOTIDE SEQUENCE [LARGE SCALE GENOMIC DNA]</scope>
    <source>
        <strain evidence="3">4086291</strain>
    </source>
</reference>
<evidence type="ECO:0000313" key="3">
    <source>
        <dbReference type="EMBL" id="OSX73428.1"/>
    </source>
</evidence>
<dbReference type="OrthoDB" id="5056at2759"/>
<dbReference type="Proteomes" id="UP000218209">
    <property type="component" value="Unassembled WGS sequence"/>
</dbReference>
<keyword evidence="4" id="KW-1185">Reference proteome</keyword>
<accession>A0A1X6NXV2</accession>
<proteinExistence type="predicted"/>
<feature type="signal peptide" evidence="1">
    <location>
        <begin position="1"/>
        <end position="24"/>
    </location>
</feature>
<dbReference type="EMBL" id="KV918997">
    <property type="protein sequence ID" value="OSX73428.1"/>
    <property type="molecule type" value="Genomic_DNA"/>
</dbReference>
<gene>
    <name evidence="3" type="ORF">BU14_0348s0005</name>
</gene>
<feature type="chain" id="PRO_5012394634" description="Metallo-beta-lactamase domain-containing protein" evidence="1">
    <location>
        <begin position="25"/>
        <end position="390"/>
    </location>
</feature>
<sequence>MCRLVAVAAVVLLAAVVAAPPAAAQTNNTSCAAALATCLATLTPGSTCDPPLPVPPTEIVPPIPPAGYQLVRVRPDVAAFLDGAFTSLIVTDDAKRTVVLVDAPDSSPDSGAASAANNSAGTRLVAALGEVLGAAVPSAVHLVYSHAHLDHLGAASRVAYHVARTFPAATLTVWGTRETAAVVARSITRRAVAPTRLVRPVGVTRIAVGGATVVDLYVVGGHTETDLAVHIPPAGARPGVLHHVDVVFPGWAPPFTLAIAVDVRRFATVHRDLLALEWEVFSGGHLTRLGGRADVVASRSYATDLRSAAAVAVATVDGAALGAAGIGAVGDPASPVFGNSWWAVDRVLRRLQRDACARALLRKWGCVLAGLDIMVLDNCYAAVTAVIVEE</sequence>
<dbReference type="InterPro" id="IPR036866">
    <property type="entry name" value="RibonucZ/Hydroxyglut_hydro"/>
</dbReference>
<dbReference type="SMART" id="SM00849">
    <property type="entry name" value="Lactamase_B"/>
    <property type="match status" value="1"/>
</dbReference>
<feature type="domain" description="Metallo-beta-lactamase" evidence="2">
    <location>
        <begin position="83"/>
        <end position="285"/>
    </location>
</feature>
<keyword evidence="1" id="KW-0732">Signal</keyword>
<dbReference type="AlphaFoldDB" id="A0A1X6NXV2"/>
<evidence type="ECO:0000259" key="2">
    <source>
        <dbReference type="SMART" id="SM00849"/>
    </source>
</evidence>
<dbReference type="SUPFAM" id="SSF56281">
    <property type="entry name" value="Metallo-hydrolase/oxidoreductase"/>
    <property type="match status" value="1"/>
</dbReference>